<name>A0A554MVV6_9EURY</name>
<comment type="caution">
    <text evidence="2">The sequence shown here is derived from an EMBL/GenBank/DDBJ whole genome shotgun (WGS) entry which is preliminary data.</text>
</comment>
<sequence length="154" mass="17147">MPELQLTESQLERLNALQKELAAEHAGSYASVRQQDVIDYLLDLAEAVDDPERRGHPGSDVSSEPTETEAEDNGETTDESLSSDHPLSAETVTTETESNITANAPDGILDLLKRHDDKWREGSGEERYEVELEDGTIETARTKDDVKTILFKNY</sequence>
<evidence type="ECO:0000313" key="3">
    <source>
        <dbReference type="Proteomes" id="UP000319894"/>
    </source>
</evidence>
<dbReference type="AlphaFoldDB" id="A0A554MVV6"/>
<dbReference type="InParanoid" id="A0A554MVV6"/>
<keyword evidence="3" id="KW-1185">Reference proteome</keyword>
<dbReference type="Proteomes" id="UP000319894">
    <property type="component" value="Unassembled WGS sequence"/>
</dbReference>
<protein>
    <submittedName>
        <fullName evidence="2">Uncharacterized protein</fullName>
    </submittedName>
</protein>
<feature type="compositionally biased region" description="Polar residues" evidence="1">
    <location>
        <begin position="79"/>
        <end position="102"/>
    </location>
</feature>
<feature type="compositionally biased region" description="Acidic residues" evidence="1">
    <location>
        <begin position="66"/>
        <end position="78"/>
    </location>
</feature>
<evidence type="ECO:0000256" key="1">
    <source>
        <dbReference type="SAM" id="MobiDB-lite"/>
    </source>
</evidence>
<dbReference type="OrthoDB" id="205007at2157"/>
<evidence type="ECO:0000313" key="2">
    <source>
        <dbReference type="EMBL" id="TSD09256.1"/>
    </source>
</evidence>
<dbReference type="EMBL" id="QMDX01000015">
    <property type="protein sequence ID" value="TSD09256.1"/>
    <property type="molecule type" value="Genomic_DNA"/>
</dbReference>
<organism evidence="2 3">
    <name type="scientific">Haloglomus irregulare</name>
    <dbReference type="NCBI Taxonomy" id="2234134"/>
    <lineage>
        <taxon>Archaea</taxon>
        <taxon>Methanobacteriati</taxon>
        <taxon>Methanobacteriota</taxon>
        <taxon>Stenosarchaea group</taxon>
        <taxon>Halobacteria</taxon>
        <taxon>Halobacteriales</taxon>
        <taxon>Natronomonadaceae</taxon>
        <taxon>Haloglomus</taxon>
    </lineage>
</organism>
<proteinExistence type="predicted"/>
<gene>
    <name evidence="2" type="ORF">DP107_16745</name>
</gene>
<feature type="region of interest" description="Disordered" evidence="1">
    <location>
        <begin position="47"/>
        <end position="105"/>
    </location>
</feature>
<reference evidence="2 3" key="1">
    <citation type="submission" date="2018-06" db="EMBL/GenBank/DDBJ databases">
        <title>Natronomonas sp. F16-60 a new haloarchaeon isolated from a solar saltern of Isla Cristina, Huelva, Spain.</title>
        <authorList>
            <person name="Duran-Viseras A."/>
            <person name="Sanchez-Porro C."/>
            <person name="Ventosa A."/>
        </authorList>
    </citation>
    <scope>NUCLEOTIDE SEQUENCE [LARGE SCALE GENOMIC DNA]</scope>
    <source>
        <strain evidence="2 3">F16-60</strain>
    </source>
</reference>
<dbReference type="RefSeq" id="WP_144263273.1">
    <property type="nucleotide sequence ID" value="NZ_QMDX01000015.1"/>
</dbReference>
<accession>A0A554MVV6</accession>